<dbReference type="SUPFAM" id="SSF47203">
    <property type="entry name" value="Acyl-CoA dehydrogenase C-terminal domain-like"/>
    <property type="match status" value="1"/>
</dbReference>
<evidence type="ECO:0000256" key="2">
    <source>
        <dbReference type="ARBA" id="ARBA00009347"/>
    </source>
</evidence>
<keyword evidence="5" id="KW-0560">Oxidoreductase</keyword>
<dbReference type="InterPro" id="IPR006089">
    <property type="entry name" value="Acyl-CoA_DH_CS"/>
</dbReference>
<dbReference type="PROSITE" id="PS00073">
    <property type="entry name" value="ACYL_COA_DH_2"/>
    <property type="match status" value="1"/>
</dbReference>
<dbReference type="SUPFAM" id="SSF56645">
    <property type="entry name" value="Acyl-CoA dehydrogenase NM domain-like"/>
    <property type="match status" value="1"/>
</dbReference>
<evidence type="ECO:0000256" key="3">
    <source>
        <dbReference type="ARBA" id="ARBA00022630"/>
    </source>
</evidence>
<name>A0A074MWN8_9SPHN</name>
<dbReference type="InterPro" id="IPR036250">
    <property type="entry name" value="AcylCo_DH-like_C"/>
</dbReference>
<comment type="cofactor">
    <cofactor evidence="1 5">
        <name>FAD</name>
        <dbReference type="ChEBI" id="CHEBI:57692"/>
    </cofactor>
</comment>
<comment type="caution">
    <text evidence="9">The sequence shown here is derived from an EMBL/GenBank/DDBJ whole genome shotgun (WGS) entry which is preliminary data.</text>
</comment>
<dbReference type="GO" id="GO:0050660">
    <property type="term" value="F:flavin adenine dinucleotide binding"/>
    <property type="evidence" value="ECO:0007669"/>
    <property type="project" value="InterPro"/>
</dbReference>
<dbReference type="Gene3D" id="2.40.110.10">
    <property type="entry name" value="Butyryl-CoA Dehydrogenase, subunit A, domain 2"/>
    <property type="match status" value="1"/>
</dbReference>
<dbReference type="KEGG" id="elq:Ga0102493_111589"/>
<dbReference type="InterPro" id="IPR013786">
    <property type="entry name" value="AcylCoA_DH/ox_N"/>
</dbReference>
<dbReference type="RefSeq" id="WP_034906336.1">
    <property type="nucleotide sequence ID" value="NZ_CP017057.1"/>
</dbReference>
<dbReference type="InterPro" id="IPR037069">
    <property type="entry name" value="AcylCoA_DH/ox_N_sf"/>
</dbReference>
<accession>A0A074MWN8</accession>
<dbReference type="Pfam" id="PF00441">
    <property type="entry name" value="Acyl-CoA_dh_1"/>
    <property type="match status" value="1"/>
</dbReference>
<feature type="domain" description="Acyl-CoA dehydrogenase/oxidase N-terminal" evidence="8">
    <location>
        <begin position="7"/>
        <end position="101"/>
    </location>
</feature>
<evidence type="ECO:0000259" key="7">
    <source>
        <dbReference type="Pfam" id="PF02770"/>
    </source>
</evidence>
<feature type="domain" description="Acyl-CoA dehydrogenase/oxidase C-terminal" evidence="6">
    <location>
        <begin position="261"/>
        <end position="375"/>
    </location>
</feature>
<dbReference type="AlphaFoldDB" id="A0A074MWN8"/>
<dbReference type="PANTHER" id="PTHR43884:SF12">
    <property type="entry name" value="ISOVALERYL-COA DEHYDROGENASE, MITOCHONDRIAL-RELATED"/>
    <property type="match status" value="1"/>
</dbReference>
<dbReference type="InterPro" id="IPR009100">
    <property type="entry name" value="AcylCoA_DH/oxidase_NM_dom_sf"/>
</dbReference>
<evidence type="ECO:0000313" key="9">
    <source>
        <dbReference type="EMBL" id="KEO90017.1"/>
    </source>
</evidence>
<evidence type="ECO:0008006" key="11">
    <source>
        <dbReference type="Google" id="ProtNLM"/>
    </source>
</evidence>
<comment type="similarity">
    <text evidence="2 5">Belongs to the acyl-CoA dehydrogenase family.</text>
</comment>
<dbReference type="InterPro" id="IPR009075">
    <property type="entry name" value="AcylCo_DH/oxidase_C"/>
</dbReference>
<organism evidence="9 10">
    <name type="scientific">Erythrobacter litoralis</name>
    <dbReference type="NCBI Taxonomy" id="39960"/>
    <lineage>
        <taxon>Bacteria</taxon>
        <taxon>Pseudomonadati</taxon>
        <taxon>Pseudomonadota</taxon>
        <taxon>Alphaproteobacteria</taxon>
        <taxon>Sphingomonadales</taxon>
        <taxon>Erythrobacteraceae</taxon>
        <taxon>Erythrobacter/Porphyrobacter group</taxon>
        <taxon>Erythrobacter</taxon>
    </lineage>
</organism>
<feature type="domain" description="Acyl-CoA oxidase/dehydrogenase middle" evidence="7">
    <location>
        <begin position="133"/>
        <end position="235"/>
    </location>
</feature>
<evidence type="ECO:0000259" key="6">
    <source>
        <dbReference type="Pfam" id="PF00441"/>
    </source>
</evidence>
<gene>
    <name evidence="9" type="ORF">EH32_03240</name>
</gene>
<dbReference type="PATRIC" id="fig|39960.10.peg.671"/>
<evidence type="ECO:0000313" key="10">
    <source>
        <dbReference type="Proteomes" id="UP000027866"/>
    </source>
</evidence>
<dbReference type="EMBL" id="JMIX01000013">
    <property type="protein sequence ID" value="KEO90017.1"/>
    <property type="molecule type" value="Genomic_DNA"/>
</dbReference>
<sequence length="400" mass="42191">MIGFTPTDEQEQLRNTARGFADRHIRPLVERIKQEGAPDDPWPHVKPIFEEGAALGFTKMFVPEEMGGLGGSCLDAVLVLEELGAADVGIAGDYFALTACMPLMAARAGGASGEAFVKRFAETPAMVLAGAQSEPDVAGSELMMAGPDAAFGPKLSARETDAGWVLSGRKSAFITNAGAADAYFILARTDPEQPVFSGLSIFHVPAGTPGLEVGRKTKLIGWPLTNHAELVLDDVKLPADALIGQRGGAAMTFAQVPEMPICLAACFVGLARAAFDHARAYAADRKSTGRPIMQHQAVALKLAEMGINIETARLHVWQAAAACAGDPMRAGMLLAPMAKATAVDMAIRNAELAVQVLGGYGITSEYDAGRYLNDAWIGWSCDFTRDVLYLGIAQALTADG</sequence>
<dbReference type="GO" id="GO:0003995">
    <property type="term" value="F:acyl-CoA dehydrogenase activity"/>
    <property type="evidence" value="ECO:0007669"/>
    <property type="project" value="InterPro"/>
</dbReference>
<keyword evidence="10" id="KW-1185">Reference proteome</keyword>
<dbReference type="Proteomes" id="UP000027866">
    <property type="component" value="Unassembled WGS sequence"/>
</dbReference>
<keyword evidence="4 5" id="KW-0274">FAD</keyword>
<dbReference type="Gene3D" id="1.20.140.10">
    <property type="entry name" value="Butyryl-CoA Dehydrogenase, subunit A, domain 3"/>
    <property type="match status" value="1"/>
</dbReference>
<dbReference type="InterPro" id="IPR006091">
    <property type="entry name" value="Acyl-CoA_Oxase/DH_mid-dom"/>
</dbReference>
<protein>
    <recommendedName>
        <fullName evidence="11">Acyl-CoA dehydrogenase</fullName>
    </recommendedName>
</protein>
<reference evidence="9 10" key="1">
    <citation type="submission" date="2014-04" db="EMBL/GenBank/DDBJ databases">
        <title>A comprehensive comparison of genomes of Erythrobacter spp. Strains.</title>
        <authorList>
            <person name="Zheng Q."/>
        </authorList>
    </citation>
    <scope>NUCLEOTIDE SEQUENCE [LARGE SCALE GENOMIC DNA]</scope>
    <source>
        <strain evidence="9 10">DSM 8509</strain>
    </source>
</reference>
<dbReference type="Pfam" id="PF02770">
    <property type="entry name" value="Acyl-CoA_dh_M"/>
    <property type="match status" value="1"/>
</dbReference>
<evidence type="ECO:0000259" key="8">
    <source>
        <dbReference type="Pfam" id="PF02771"/>
    </source>
</evidence>
<proteinExistence type="inferred from homology"/>
<evidence type="ECO:0000256" key="4">
    <source>
        <dbReference type="ARBA" id="ARBA00022827"/>
    </source>
</evidence>
<dbReference type="Pfam" id="PF02771">
    <property type="entry name" value="Acyl-CoA_dh_N"/>
    <property type="match status" value="1"/>
</dbReference>
<dbReference type="PANTHER" id="PTHR43884">
    <property type="entry name" value="ACYL-COA DEHYDROGENASE"/>
    <property type="match status" value="1"/>
</dbReference>
<evidence type="ECO:0000256" key="1">
    <source>
        <dbReference type="ARBA" id="ARBA00001974"/>
    </source>
</evidence>
<keyword evidence="3 5" id="KW-0285">Flavoprotein</keyword>
<dbReference type="InterPro" id="IPR046373">
    <property type="entry name" value="Acyl-CoA_Oxase/DH_mid-dom_sf"/>
</dbReference>
<dbReference type="Gene3D" id="1.10.540.10">
    <property type="entry name" value="Acyl-CoA dehydrogenase/oxidase, N-terminal domain"/>
    <property type="match status" value="1"/>
</dbReference>
<evidence type="ECO:0000256" key="5">
    <source>
        <dbReference type="RuleBase" id="RU362125"/>
    </source>
</evidence>